<reference evidence="5" key="5">
    <citation type="submission" date="2015-06" db="UniProtKB">
        <authorList>
            <consortium name="EnsemblFungi"/>
        </authorList>
    </citation>
    <scope>IDENTIFICATION</scope>
    <source>
        <strain evidence="5">ATCC 64411</strain>
    </source>
</reference>
<dbReference type="OrthoDB" id="425534at2759"/>
<evidence type="ECO:0000313" key="6">
    <source>
        <dbReference type="Proteomes" id="UP000011715"/>
    </source>
</evidence>
<evidence type="ECO:0000259" key="3">
    <source>
        <dbReference type="Pfam" id="PF08386"/>
    </source>
</evidence>
<reference evidence="4" key="1">
    <citation type="submission" date="2010-05" db="EMBL/GenBank/DDBJ databases">
        <title>The Genome Sequence of Magnaporthe poae strain ATCC 64411.</title>
        <authorList>
            <consortium name="The Broad Institute Genome Sequencing Platform"/>
            <consortium name="Broad Institute Genome Sequencing Center for Infectious Disease"/>
            <person name="Ma L.-J."/>
            <person name="Dead R."/>
            <person name="Young S."/>
            <person name="Zeng Q."/>
            <person name="Koehrsen M."/>
            <person name="Alvarado L."/>
            <person name="Berlin A."/>
            <person name="Chapman S.B."/>
            <person name="Chen Z."/>
            <person name="Freedman E."/>
            <person name="Gellesch M."/>
            <person name="Goldberg J."/>
            <person name="Griggs A."/>
            <person name="Gujja S."/>
            <person name="Heilman E.R."/>
            <person name="Heiman D."/>
            <person name="Hepburn T."/>
            <person name="Howarth C."/>
            <person name="Jen D."/>
            <person name="Larson L."/>
            <person name="Mehta T."/>
            <person name="Neiman D."/>
            <person name="Pearson M."/>
            <person name="Roberts A."/>
            <person name="Saif S."/>
            <person name="Shea T."/>
            <person name="Shenoy N."/>
            <person name="Sisk P."/>
            <person name="Stolte C."/>
            <person name="Sykes S."/>
            <person name="Walk T."/>
            <person name="White J."/>
            <person name="Yandava C."/>
            <person name="Haas B."/>
            <person name="Nusbaum C."/>
            <person name="Birren B."/>
        </authorList>
    </citation>
    <scope>NUCLEOTIDE SEQUENCE</scope>
    <source>
        <strain evidence="4">ATCC 64411</strain>
    </source>
</reference>
<dbReference type="InterPro" id="IPR013595">
    <property type="entry name" value="Pept_S33_TAP-like_C"/>
</dbReference>
<dbReference type="EMBL" id="GL876968">
    <property type="protein sequence ID" value="KLU85401.1"/>
    <property type="molecule type" value="Genomic_DNA"/>
</dbReference>
<organism evidence="5 6">
    <name type="scientific">Magnaporthiopsis poae (strain ATCC 64411 / 73-15)</name>
    <name type="common">Kentucky bluegrass fungus</name>
    <name type="synonym">Magnaporthe poae</name>
    <dbReference type="NCBI Taxonomy" id="644358"/>
    <lineage>
        <taxon>Eukaryota</taxon>
        <taxon>Fungi</taxon>
        <taxon>Dikarya</taxon>
        <taxon>Ascomycota</taxon>
        <taxon>Pezizomycotina</taxon>
        <taxon>Sordariomycetes</taxon>
        <taxon>Sordariomycetidae</taxon>
        <taxon>Magnaporthales</taxon>
        <taxon>Magnaporthaceae</taxon>
        <taxon>Magnaporthiopsis</taxon>
    </lineage>
</organism>
<dbReference type="InterPro" id="IPR051601">
    <property type="entry name" value="Serine_prot/Carboxylest_S33"/>
</dbReference>
<dbReference type="eggNOG" id="ENOG502RY03">
    <property type="taxonomic scope" value="Eukaryota"/>
</dbReference>
<name>A0A0C4DWP8_MAGP6</name>
<dbReference type="AlphaFoldDB" id="A0A0C4DWP8"/>
<gene>
    <name evidence="4" type="ORF">MAPG_04427</name>
</gene>
<evidence type="ECO:0000256" key="1">
    <source>
        <dbReference type="ARBA" id="ARBA00010088"/>
    </source>
</evidence>
<comment type="similarity">
    <text evidence="1">Belongs to the peptidase S33 family.</text>
</comment>
<accession>A0A0C4DWP8</accession>
<dbReference type="Pfam" id="PF08386">
    <property type="entry name" value="Abhydrolase_4"/>
    <property type="match status" value="1"/>
</dbReference>
<proteinExistence type="inferred from homology"/>
<dbReference type="SUPFAM" id="SSF53474">
    <property type="entry name" value="alpha/beta-Hydrolases"/>
    <property type="match status" value="1"/>
</dbReference>
<sequence length="433" mass="47863">MCRVKDAQAGGDEGSILRYASTPFVARDMISIVDAWDAWQETLPDEGLARQPQNTSAPTKGKLVYWGFSYGSFLGATFAKLFPDRVGRVAIDGVLNPYLFGGQIWSESLHDTDAGLRDIFRHCFQAGARCQFRRDGDSEPADIERRFWALLDRLDRDPPIFTFAAPQTPAVVTSDLLKRIVFRGLYNPTTDFAPAVDRILSLLYDNRAEEVGDVLRSPDLYQSLCNLTTPAWTLQNDAIMAVACGDKREPINDTVAQIQAKLERHAEYSRFADVWTENEMKCNQWGIPSASQRHPSPWDPSQVGNVTETAFPLLVLSNTYDPVTPLVSGLNATAAFKGAGFVEQRCGGHCTVTAASACTSRILREYFLEGKVPPPPGQGNWTKCEVDELPWQEKPAVGARADEDGMLDQLKVVRDALRDAGGKLQQSGMQLVL</sequence>
<feature type="domain" description="Peptidase S33 tripeptidyl aminopeptidase-like C-terminal" evidence="3">
    <location>
        <begin position="271"/>
        <end position="374"/>
    </location>
</feature>
<dbReference type="PANTHER" id="PTHR43248:SF25">
    <property type="entry name" value="AB HYDROLASE-1 DOMAIN-CONTAINING PROTEIN-RELATED"/>
    <property type="match status" value="1"/>
</dbReference>
<evidence type="ECO:0000256" key="2">
    <source>
        <dbReference type="ARBA" id="ARBA00022801"/>
    </source>
</evidence>
<dbReference type="PANTHER" id="PTHR43248">
    <property type="entry name" value="2-SUCCINYL-6-HYDROXY-2,4-CYCLOHEXADIENE-1-CARBOXYLATE SYNTHASE"/>
    <property type="match status" value="1"/>
</dbReference>
<reference evidence="6" key="2">
    <citation type="submission" date="2010-05" db="EMBL/GenBank/DDBJ databases">
        <title>The genome sequence of Magnaporthe poae strain ATCC 64411.</title>
        <authorList>
            <person name="Ma L.-J."/>
            <person name="Dead R."/>
            <person name="Young S."/>
            <person name="Zeng Q."/>
            <person name="Koehrsen M."/>
            <person name="Alvarado L."/>
            <person name="Berlin A."/>
            <person name="Chapman S.B."/>
            <person name="Chen Z."/>
            <person name="Freedman E."/>
            <person name="Gellesch M."/>
            <person name="Goldberg J."/>
            <person name="Griggs A."/>
            <person name="Gujja S."/>
            <person name="Heilman E.R."/>
            <person name="Heiman D."/>
            <person name="Hepburn T."/>
            <person name="Howarth C."/>
            <person name="Jen D."/>
            <person name="Larson L."/>
            <person name="Mehta T."/>
            <person name="Neiman D."/>
            <person name="Pearson M."/>
            <person name="Roberts A."/>
            <person name="Saif S."/>
            <person name="Shea T."/>
            <person name="Shenoy N."/>
            <person name="Sisk P."/>
            <person name="Stolte C."/>
            <person name="Sykes S."/>
            <person name="Walk T."/>
            <person name="White J."/>
            <person name="Yandava C."/>
            <person name="Haas B."/>
            <person name="Nusbaum C."/>
            <person name="Birren B."/>
        </authorList>
    </citation>
    <scope>NUCLEOTIDE SEQUENCE [LARGE SCALE GENOMIC DNA]</scope>
    <source>
        <strain evidence="6">ATCC 64411 / 73-15</strain>
    </source>
</reference>
<dbReference type="Proteomes" id="UP000011715">
    <property type="component" value="Unassembled WGS sequence"/>
</dbReference>
<dbReference type="STRING" id="644358.A0A0C4DWP8"/>
<protein>
    <recommendedName>
        <fullName evidence="3">Peptidase S33 tripeptidyl aminopeptidase-like C-terminal domain-containing protein</fullName>
    </recommendedName>
</protein>
<keyword evidence="2" id="KW-0378">Hydrolase</keyword>
<keyword evidence="6" id="KW-1185">Reference proteome</keyword>
<reference evidence="5" key="4">
    <citation type="journal article" date="2015" name="G3 (Bethesda)">
        <title>Genome sequences of three phytopathogenic species of the Magnaporthaceae family of fungi.</title>
        <authorList>
            <person name="Okagaki L.H."/>
            <person name="Nunes C.C."/>
            <person name="Sailsbery J."/>
            <person name="Clay B."/>
            <person name="Brown D."/>
            <person name="John T."/>
            <person name="Oh Y."/>
            <person name="Young N."/>
            <person name="Fitzgerald M."/>
            <person name="Haas B.J."/>
            <person name="Zeng Q."/>
            <person name="Young S."/>
            <person name="Adiconis X."/>
            <person name="Fan L."/>
            <person name="Levin J.Z."/>
            <person name="Mitchell T.K."/>
            <person name="Okubara P.A."/>
            <person name="Farman M.L."/>
            <person name="Kohn L.M."/>
            <person name="Birren B."/>
            <person name="Ma L.-J."/>
            <person name="Dean R.A."/>
        </authorList>
    </citation>
    <scope>NUCLEOTIDE SEQUENCE</scope>
    <source>
        <strain evidence="5">ATCC 64411 / 73-15</strain>
    </source>
</reference>
<dbReference type="InterPro" id="IPR029058">
    <property type="entry name" value="AB_hydrolase_fold"/>
</dbReference>
<dbReference type="GO" id="GO:0016787">
    <property type="term" value="F:hydrolase activity"/>
    <property type="evidence" value="ECO:0007669"/>
    <property type="project" value="UniProtKB-KW"/>
</dbReference>
<reference evidence="4" key="3">
    <citation type="submission" date="2011-03" db="EMBL/GenBank/DDBJ databases">
        <title>Annotation of Magnaporthe poae ATCC 64411.</title>
        <authorList>
            <person name="Ma L.-J."/>
            <person name="Dead R."/>
            <person name="Young S.K."/>
            <person name="Zeng Q."/>
            <person name="Gargeya S."/>
            <person name="Fitzgerald M."/>
            <person name="Haas B."/>
            <person name="Abouelleil A."/>
            <person name="Alvarado L."/>
            <person name="Arachchi H.M."/>
            <person name="Berlin A."/>
            <person name="Brown A."/>
            <person name="Chapman S.B."/>
            <person name="Chen Z."/>
            <person name="Dunbar C."/>
            <person name="Freedman E."/>
            <person name="Gearin G."/>
            <person name="Gellesch M."/>
            <person name="Goldberg J."/>
            <person name="Griggs A."/>
            <person name="Gujja S."/>
            <person name="Heiman D."/>
            <person name="Howarth C."/>
            <person name="Larson L."/>
            <person name="Lui A."/>
            <person name="MacDonald P.J.P."/>
            <person name="Mehta T."/>
            <person name="Montmayeur A."/>
            <person name="Murphy C."/>
            <person name="Neiman D."/>
            <person name="Pearson M."/>
            <person name="Priest M."/>
            <person name="Roberts A."/>
            <person name="Saif S."/>
            <person name="Shea T."/>
            <person name="Shenoy N."/>
            <person name="Sisk P."/>
            <person name="Stolte C."/>
            <person name="Sykes S."/>
            <person name="Yandava C."/>
            <person name="Wortman J."/>
            <person name="Nusbaum C."/>
            <person name="Birren B."/>
        </authorList>
    </citation>
    <scope>NUCLEOTIDE SEQUENCE</scope>
    <source>
        <strain evidence="4">ATCC 64411</strain>
    </source>
</reference>
<dbReference type="EMBL" id="ADBL01001047">
    <property type="status" value="NOT_ANNOTATED_CDS"/>
    <property type="molecule type" value="Genomic_DNA"/>
</dbReference>
<dbReference type="VEuPathDB" id="FungiDB:MAPG_04427"/>
<dbReference type="OMA" id="ETHCDAN"/>
<dbReference type="Gene3D" id="3.40.50.1820">
    <property type="entry name" value="alpha/beta hydrolase"/>
    <property type="match status" value="1"/>
</dbReference>
<evidence type="ECO:0000313" key="5">
    <source>
        <dbReference type="EnsemblFungi" id="MAPG_04427T0"/>
    </source>
</evidence>
<dbReference type="EnsemblFungi" id="MAPG_04427T0">
    <property type="protein sequence ID" value="MAPG_04427T0"/>
    <property type="gene ID" value="MAPG_04427"/>
</dbReference>
<evidence type="ECO:0000313" key="4">
    <source>
        <dbReference type="EMBL" id="KLU85401.1"/>
    </source>
</evidence>